<sequence>MYARPRRLSNSSNFSSASSVTGSTIVSRESFQSFDSQSRMRSSSWSSETSFESAMSSFHGQPPSPHSRPRSYAWQRPAPLKTHRKKAGPNELFSQLPGEVLELILEELKKLHLEKGSKSCATCWMRDTCSVGMSCRKWLKFARTALYEDIQIVGPDSAHQRKKYKAVSATRLVLLRRTLRGNPTLAAIPHSLKVPAVPVAGVSMEEYQDLVATVVMSCPNLERLTGPHPNYGHTFSRLFHALSTRQRLKDMTWILDASPIQRQHRVGSSSGSQAGMAAAPTNNVMIPRDLHPHQSDSFLDHHANWNYLSSLTIHCLPGATLSPASLLPTALSRLPSLQTLYLSHLPVNSFDDSSLLYLPPLKKLSIANCAGVSSSGLSSLATHSPAQSMQTLTLIHANLDSLPALARIFSNLPNLTTFSLVQSFAPILPDDTFIWLMPYLASGSLQKLHWDILDDTASGVASPADNILARSIAANGFPSLRALRTPNDPEGTFQSLCRPRERVDLPGDRYKGGQLHHASTTPGRPHTSAGHAHSNSSVSGKSFGHSHRGSTATATSLSSPISTTFGQDEKIDLFTLRDASDLHWARLAAQDRLEAARRLPRFQVNVVDERGEPIEKYGIAGFMGNVESKITYHLLPDAGAVDERGGLVGIDDLLGDGGEELYQPQQRSGREGKASSKSKEKDPVKAREGCTGRWNTYAGQVLDKKDKERWWHTERGRWMKVTLS</sequence>
<feature type="region of interest" description="Disordered" evidence="1">
    <location>
        <begin position="1"/>
        <end position="24"/>
    </location>
</feature>
<keyword evidence="3" id="KW-1185">Reference proteome</keyword>
<accession>A0AA38RH51</accession>
<organism evidence="2 3">
    <name type="scientific">Pleurostoma richardsiae</name>
    <dbReference type="NCBI Taxonomy" id="41990"/>
    <lineage>
        <taxon>Eukaryota</taxon>
        <taxon>Fungi</taxon>
        <taxon>Dikarya</taxon>
        <taxon>Ascomycota</taxon>
        <taxon>Pezizomycotina</taxon>
        <taxon>Sordariomycetes</taxon>
        <taxon>Sordariomycetidae</taxon>
        <taxon>Calosphaeriales</taxon>
        <taxon>Pleurostomataceae</taxon>
        <taxon>Pleurostoma</taxon>
    </lineage>
</organism>
<name>A0AA38RH51_9PEZI</name>
<feature type="region of interest" description="Disordered" evidence="1">
    <location>
        <begin position="658"/>
        <end position="691"/>
    </location>
</feature>
<dbReference type="Proteomes" id="UP001174694">
    <property type="component" value="Unassembled WGS sequence"/>
</dbReference>
<gene>
    <name evidence="2" type="ORF">NKR23_g8828</name>
</gene>
<evidence type="ECO:0000313" key="2">
    <source>
        <dbReference type="EMBL" id="KAJ9137860.1"/>
    </source>
</evidence>
<evidence type="ECO:0000313" key="3">
    <source>
        <dbReference type="Proteomes" id="UP001174694"/>
    </source>
</evidence>
<proteinExistence type="predicted"/>
<comment type="caution">
    <text evidence="2">The sequence shown here is derived from an EMBL/GenBank/DDBJ whole genome shotgun (WGS) entry which is preliminary data.</text>
</comment>
<dbReference type="SUPFAM" id="SSF52058">
    <property type="entry name" value="L domain-like"/>
    <property type="match status" value="1"/>
</dbReference>
<dbReference type="AlphaFoldDB" id="A0AA38RH51"/>
<feature type="region of interest" description="Disordered" evidence="1">
    <location>
        <begin position="504"/>
        <end position="560"/>
    </location>
</feature>
<feature type="compositionally biased region" description="Polar residues" evidence="1">
    <location>
        <begin position="549"/>
        <end position="560"/>
    </location>
</feature>
<dbReference type="InterPro" id="IPR032675">
    <property type="entry name" value="LRR_dom_sf"/>
</dbReference>
<reference evidence="2" key="1">
    <citation type="submission" date="2022-07" db="EMBL/GenBank/DDBJ databases">
        <title>Fungi with potential for degradation of polypropylene.</title>
        <authorList>
            <person name="Gostincar C."/>
        </authorList>
    </citation>
    <scope>NUCLEOTIDE SEQUENCE</scope>
    <source>
        <strain evidence="2">EXF-13308</strain>
    </source>
</reference>
<protein>
    <recommendedName>
        <fullName evidence="4">F-box domain-containing protein</fullName>
    </recommendedName>
</protein>
<feature type="compositionally biased region" description="Basic and acidic residues" evidence="1">
    <location>
        <begin position="668"/>
        <end position="690"/>
    </location>
</feature>
<evidence type="ECO:0008006" key="4">
    <source>
        <dbReference type="Google" id="ProtNLM"/>
    </source>
</evidence>
<evidence type="ECO:0000256" key="1">
    <source>
        <dbReference type="SAM" id="MobiDB-lite"/>
    </source>
</evidence>
<dbReference type="Gene3D" id="3.80.10.10">
    <property type="entry name" value="Ribonuclease Inhibitor"/>
    <property type="match status" value="1"/>
</dbReference>
<feature type="compositionally biased region" description="Low complexity" evidence="1">
    <location>
        <begin position="9"/>
        <end position="24"/>
    </location>
</feature>
<dbReference type="EMBL" id="JANBVO010000032">
    <property type="protein sequence ID" value="KAJ9137860.1"/>
    <property type="molecule type" value="Genomic_DNA"/>
</dbReference>